<organism evidence="2">
    <name type="scientific">Ensete ventricosum</name>
    <name type="common">Abyssinian banana</name>
    <name type="synonym">Musa ensete</name>
    <dbReference type="NCBI Taxonomy" id="4639"/>
    <lineage>
        <taxon>Eukaryota</taxon>
        <taxon>Viridiplantae</taxon>
        <taxon>Streptophyta</taxon>
        <taxon>Embryophyta</taxon>
        <taxon>Tracheophyta</taxon>
        <taxon>Spermatophyta</taxon>
        <taxon>Magnoliopsida</taxon>
        <taxon>Liliopsida</taxon>
        <taxon>Zingiberales</taxon>
        <taxon>Musaceae</taxon>
        <taxon>Ensete</taxon>
    </lineage>
</organism>
<name>A0A445MMH9_ENSVE</name>
<dbReference type="Proteomes" id="UP000290560">
    <property type="component" value="Unassembled WGS sequence"/>
</dbReference>
<protein>
    <submittedName>
        <fullName evidence="2">Uncharacterized protein</fullName>
    </submittedName>
</protein>
<dbReference type="AlphaFoldDB" id="A0A445MMH9"/>
<gene>
    <name evidence="2" type="ORF">BHM03_00057963</name>
</gene>
<reference evidence="2" key="1">
    <citation type="journal article" date="2018" name="Data Brief">
        <title>Genome sequence data from 17 accessions of Ensete ventricosum, a staple food crop for millions in Ethiopia.</title>
        <authorList>
            <person name="Yemataw Z."/>
            <person name="Muzemil S."/>
            <person name="Ambachew D."/>
            <person name="Tripathi L."/>
            <person name="Tesfaye K."/>
            <person name="Chala A."/>
            <person name="Farbos A."/>
            <person name="O'Neill P."/>
            <person name="Moore K."/>
            <person name="Grant M."/>
            <person name="Studholme D.J."/>
        </authorList>
    </citation>
    <scope>NUCLEOTIDE SEQUENCE [LARGE SCALE GENOMIC DNA]</scope>
    <source>
        <tissue evidence="2">Leaf</tissue>
    </source>
</reference>
<feature type="compositionally biased region" description="Basic residues" evidence="1">
    <location>
        <begin position="27"/>
        <end position="36"/>
    </location>
</feature>
<accession>A0A445MMH9</accession>
<feature type="compositionally biased region" description="Low complexity" evidence="1">
    <location>
        <begin position="1"/>
        <end position="19"/>
    </location>
</feature>
<proteinExistence type="predicted"/>
<feature type="region of interest" description="Disordered" evidence="1">
    <location>
        <begin position="1"/>
        <end position="69"/>
    </location>
</feature>
<sequence length="113" mass="11585">MVAAPQARTAAARPQGPTAHGAIARGSRPRPGHRLRLPAARPQGAALRPGLRPSRATAGRTGRQPVRCSPKVATPAVGVAAHADGVQRRHLCKAVVAAAAQIGARRGLGHPFK</sequence>
<evidence type="ECO:0000313" key="2">
    <source>
        <dbReference type="EMBL" id="RZR75443.1"/>
    </source>
</evidence>
<evidence type="ECO:0000256" key="1">
    <source>
        <dbReference type="SAM" id="MobiDB-lite"/>
    </source>
</evidence>
<dbReference type="EMBL" id="KV876803">
    <property type="protein sequence ID" value="RZR75443.1"/>
    <property type="molecule type" value="Genomic_DNA"/>
</dbReference>